<gene>
    <name evidence="1" type="ORF">BO72DRAFT_451196</name>
</gene>
<dbReference type="RefSeq" id="XP_040797887.1">
    <property type="nucleotide sequence ID" value="XM_040945430.1"/>
</dbReference>
<accession>A0A8G1VV87</accession>
<protein>
    <submittedName>
        <fullName evidence="1">Uncharacterized protein</fullName>
    </submittedName>
</protein>
<dbReference type="GeneID" id="63862763"/>
<dbReference type="VEuPathDB" id="FungiDB:BO72DRAFT_451196"/>
<dbReference type="Proteomes" id="UP000249789">
    <property type="component" value="Unassembled WGS sequence"/>
</dbReference>
<keyword evidence="2" id="KW-1185">Reference proteome</keyword>
<evidence type="ECO:0000313" key="1">
    <source>
        <dbReference type="EMBL" id="RAK73877.1"/>
    </source>
</evidence>
<dbReference type="PROSITE" id="PS51257">
    <property type="entry name" value="PROKAR_LIPOPROTEIN"/>
    <property type="match status" value="1"/>
</dbReference>
<dbReference type="AlphaFoldDB" id="A0A8G1VV87"/>
<dbReference type="EMBL" id="KZ824674">
    <property type="protein sequence ID" value="RAK73877.1"/>
    <property type="molecule type" value="Genomic_DNA"/>
</dbReference>
<sequence>MGEKRKKRSLLRSFLSLSFFLFSCPVALLFAPPLPLPTKLSLLPYPTQFPFTHPPH</sequence>
<proteinExistence type="predicted"/>
<reference evidence="1 2" key="1">
    <citation type="submission" date="2018-02" db="EMBL/GenBank/DDBJ databases">
        <title>The genomes of Aspergillus section Nigri reveals drivers in fungal speciation.</title>
        <authorList>
            <consortium name="DOE Joint Genome Institute"/>
            <person name="Vesth T.C."/>
            <person name="Nybo J."/>
            <person name="Theobald S."/>
            <person name="Brandl J."/>
            <person name="Frisvad J.C."/>
            <person name="Nielsen K.F."/>
            <person name="Lyhne E.K."/>
            <person name="Kogle M.E."/>
            <person name="Kuo A."/>
            <person name="Riley R."/>
            <person name="Clum A."/>
            <person name="Nolan M."/>
            <person name="Lipzen A."/>
            <person name="Salamov A."/>
            <person name="Henrissat B."/>
            <person name="Wiebenga A."/>
            <person name="De vries R.P."/>
            <person name="Grigoriev I.V."/>
            <person name="Mortensen U.H."/>
            <person name="Andersen M.R."/>
            <person name="Baker S.E."/>
        </authorList>
    </citation>
    <scope>NUCLEOTIDE SEQUENCE [LARGE SCALE GENOMIC DNA]</scope>
    <source>
        <strain evidence="1 2">CBS 313.89</strain>
    </source>
</reference>
<organism evidence="1 2">
    <name type="scientific">Aspergillus fijiensis CBS 313.89</name>
    <dbReference type="NCBI Taxonomy" id="1448319"/>
    <lineage>
        <taxon>Eukaryota</taxon>
        <taxon>Fungi</taxon>
        <taxon>Dikarya</taxon>
        <taxon>Ascomycota</taxon>
        <taxon>Pezizomycotina</taxon>
        <taxon>Eurotiomycetes</taxon>
        <taxon>Eurotiomycetidae</taxon>
        <taxon>Eurotiales</taxon>
        <taxon>Aspergillaceae</taxon>
        <taxon>Aspergillus</taxon>
    </lineage>
</organism>
<evidence type="ECO:0000313" key="2">
    <source>
        <dbReference type="Proteomes" id="UP000249789"/>
    </source>
</evidence>
<name>A0A8G1VV87_9EURO</name>